<feature type="active site" description="Nucleophile" evidence="1">
    <location>
        <position position="290"/>
    </location>
</feature>
<dbReference type="Pfam" id="PF06087">
    <property type="entry name" value="Tyr-DNA_phospho"/>
    <property type="match status" value="1"/>
</dbReference>
<proteinExistence type="predicted"/>
<protein>
    <submittedName>
        <fullName evidence="2">Uncharacterized protein</fullName>
    </submittedName>
</protein>
<dbReference type="EMBL" id="GG666612">
    <property type="protein sequence ID" value="EEN48932.1"/>
    <property type="molecule type" value="Genomic_DNA"/>
</dbReference>
<dbReference type="GO" id="GO:0005634">
    <property type="term" value="C:nucleus"/>
    <property type="evidence" value="ECO:0007669"/>
    <property type="project" value="InterPro"/>
</dbReference>
<accession>C3ZDX6</accession>
<dbReference type="InterPro" id="IPR010347">
    <property type="entry name" value="Tdp1"/>
</dbReference>
<dbReference type="InParanoid" id="C3ZDX6"/>
<dbReference type="Gene3D" id="3.30.870.10">
    <property type="entry name" value="Endonuclease Chain A"/>
    <property type="match status" value="2"/>
</dbReference>
<gene>
    <name evidence="2" type="ORF">BRAFLDRAFT_117755</name>
</gene>
<evidence type="ECO:0000313" key="2">
    <source>
        <dbReference type="EMBL" id="EEN48932.1"/>
    </source>
</evidence>
<dbReference type="Gene3D" id="3.30.1370.50">
    <property type="entry name" value="R3H-like domain"/>
    <property type="match status" value="1"/>
</dbReference>
<dbReference type="PANTHER" id="PTHR12415">
    <property type="entry name" value="TYROSYL-DNA PHOSPHODIESTERASE 1"/>
    <property type="match status" value="1"/>
</dbReference>
<dbReference type="GO" id="GO:0003676">
    <property type="term" value="F:nucleic acid binding"/>
    <property type="evidence" value="ECO:0007669"/>
    <property type="project" value="InterPro"/>
</dbReference>
<dbReference type="GO" id="GO:0008081">
    <property type="term" value="F:phosphoric diester hydrolase activity"/>
    <property type="evidence" value="ECO:0007669"/>
    <property type="project" value="InterPro"/>
</dbReference>
<dbReference type="SUPFAM" id="SSF56024">
    <property type="entry name" value="Phospholipase D/nuclease"/>
    <property type="match status" value="1"/>
</dbReference>
<dbReference type="AlphaFoldDB" id="C3ZDX6"/>
<reference evidence="2" key="1">
    <citation type="journal article" date="2008" name="Nature">
        <title>The amphioxus genome and the evolution of the chordate karyotype.</title>
        <authorList>
            <consortium name="US DOE Joint Genome Institute (JGI-PGF)"/>
            <person name="Putnam N.H."/>
            <person name="Butts T."/>
            <person name="Ferrier D.E.K."/>
            <person name="Furlong R.F."/>
            <person name="Hellsten U."/>
            <person name="Kawashima T."/>
            <person name="Robinson-Rechavi M."/>
            <person name="Shoguchi E."/>
            <person name="Terry A."/>
            <person name="Yu J.-K."/>
            <person name="Benito-Gutierrez E.L."/>
            <person name="Dubchak I."/>
            <person name="Garcia-Fernandez J."/>
            <person name="Gibson-Brown J.J."/>
            <person name="Grigoriev I.V."/>
            <person name="Horton A.C."/>
            <person name="de Jong P.J."/>
            <person name="Jurka J."/>
            <person name="Kapitonov V.V."/>
            <person name="Kohara Y."/>
            <person name="Kuroki Y."/>
            <person name="Lindquist E."/>
            <person name="Lucas S."/>
            <person name="Osoegawa K."/>
            <person name="Pennacchio L.A."/>
            <person name="Salamov A.A."/>
            <person name="Satou Y."/>
            <person name="Sauka-Spengler T."/>
            <person name="Schmutz J."/>
            <person name="Shin-I T."/>
            <person name="Toyoda A."/>
            <person name="Bronner-Fraser M."/>
            <person name="Fujiyama A."/>
            <person name="Holland L.Z."/>
            <person name="Holland P.W.H."/>
            <person name="Satoh N."/>
            <person name="Rokhsar D.S."/>
        </authorList>
    </citation>
    <scope>NUCLEOTIDE SEQUENCE [LARGE SCALE GENOMIC DNA]</scope>
    <source>
        <strain evidence="2">S238N-H82</strain>
        <tissue evidence="2">Testes</tissue>
    </source>
</reference>
<organism>
    <name type="scientific">Branchiostoma floridae</name>
    <name type="common">Florida lancelet</name>
    <name type="synonym">Amphioxus</name>
    <dbReference type="NCBI Taxonomy" id="7739"/>
    <lineage>
        <taxon>Eukaryota</taxon>
        <taxon>Metazoa</taxon>
        <taxon>Chordata</taxon>
        <taxon>Cephalochordata</taxon>
        <taxon>Leptocardii</taxon>
        <taxon>Amphioxiformes</taxon>
        <taxon>Branchiostomatidae</taxon>
        <taxon>Branchiostoma</taxon>
    </lineage>
</organism>
<dbReference type="InterPro" id="IPR036867">
    <property type="entry name" value="R3H_dom_sf"/>
</dbReference>
<name>C3ZDX6_BRAFL</name>
<dbReference type="GO" id="GO:0006281">
    <property type="term" value="P:DNA repair"/>
    <property type="evidence" value="ECO:0007669"/>
    <property type="project" value="InterPro"/>
</dbReference>
<sequence>MEGRQPSQDARASPVQLLLKTEDPFDLNLTAARPWETGVWTLQESSSYLSPGTGVTRTCAASSQLSRDRKNPKARLEFPSSLSIEDRGDVQGTARNFGLGANSSGIGKERFLTIYTSSNQAKKAKDALNKAQKGKRLTPQQEKEAMDMWRCWQAVGGEGRKFSQKEVLEMVCTGQVDPELRDVYPSYWTPEARGSTRVLSHAEAMPTHGLTHALVCTSQVLDSYILNFFPPSVALSVVCPADSSSPPLAHRTMLQCPHHPADSTVMDSPCDCADKRQVDVIHPKNSRRLHANFCVLRYEAHVRLVVTSAPFSEQGWTRQGQLGWFCDLPLSFTPEVTQQAGYWAALRDQPLASDLEFILCQLGVPQQTVWSLLTDADFTAVSACVRLIPCVPGRLGVHQQTVWSLLADADFTGVSTCVRLIPCVPGRLWPRTDADFTGVSTCVRLIPCVPGRLWPRGRDISRMGLVKLAELLSQVPWPSGHDPPMVYQSPHVDCSSSLWLHSLYCSLTGQPKALFARRDVSERENRSLRKDLLHQLLNHIQAIMRTCHLSADKDGPQYGWLLLGSHSMTPESWGEVVLGQRPNHDPSYRLHSWELSVLILPHLTHNQGVSKLFSPDLGRWDLPGSPAHLRRCPPGGLPVPTLLKMSRQEEKTLWHLVGQVKEIQRSGLSVLVRKVPYETETLSRSVRIFINLFIDIF</sequence>
<evidence type="ECO:0000256" key="1">
    <source>
        <dbReference type="PIRSR" id="PIRSR610347-1"/>
    </source>
</evidence>